<evidence type="ECO:0000313" key="2">
    <source>
        <dbReference type="Proteomes" id="UP000499080"/>
    </source>
</evidence>
<proteinExistence type="predicted"/>
<dbReference type="AlphaFoldDB" id="A0A4Y2MJM3"/>
<protein>
    <submittedName>
        <fullName evidence="1">Uncharacterized protein</fullName>
    </submittedName>
</protein>
<dbReference type="EMBL" id="BGPR01007439">
    <property type="protein sequence ID" value="GBN26873.1"/>
    <property type="molecule type" value="Genomic_DNA"/>
</dbReference>
<comment type="caution">
    <text evidence="1">The sequence shown here is derived from an EMBL/GenBank/DDBJ whole genome shotgun (WGS) entry which is preliminary data.</text>
</comment>
<gene>
    <name evidence="1" type="ORF">AVEN_240437_1</name>
</gene>
<name>A0A4Y2MJM3_ARAVE</name>
<organism evidence="1 2">
    <name type="scientific">Araneus ventricosus</name>
    <name type="common">Orbweaver spider</name>
    <name type="synonym">Epeira ventricosa</name>
    <dbReference type="NCBI Taxonomy" id="182803"/>
    <lineage>
        <taxon>Eukaryota</taxon>
        <taxon>Metazoa</taxon>
        <taxon>Ecdysozoa</taxon>
        <taxon>Arthropoda</taxon>
        <taxon>Chelicerata</taxon>
        <taxon>Arachnida</taxon>
        <taxon>Araneae</taxon>
        <taxon>Araneomorphae</taxon>
        <taxon>Entelegynae</taxon>
        <taxon>Araneoidea</taxon>
        <taxon>Araneidae</taxon>
        <taxon>Araneus</taxon>
    </lineage>
</organism>
<dbReference type="Proteomes" id="UP000499080">
    <property type="component" value="Unassembled WGS sequence"/>
</dbReference>
<sequence>MLCQVLKVELTITTDSPTRQEVEFFIVPNMPITRLNYIEDIFGEMGMESMERTFAVGSDSNPHSDFSYELNYNLPGVSMTRLTLSLSPRLPTNAEPEQLPVSWMPMREALMKAKEKP</sequence>
<keyword evidence="2" id="KW-1185">Reference proteome</keyword>
<evidence type="ECO:0000313" key="1">
    <source>
        <dbReference type="EMBL" id="GBN26873.1"/>
    </source>
</evidence>
<reference evidence="1 2" key="1">
    <citation type="journal article" date="2019" name="Sci. Rep.">
        <title>Orb-weaving spider Araneus ventricosus genome elucidates the spidroin gene catalogue.</title>
        <authorList>
            <person name="Kono N."/>
            <person name="Nakamura H."/>
            <person name="Ohtoshi R."/>
            <person name="Moran D.A.P."/>
            <person name="Shinohara A."/>
            <person name="Yoshida Y."/>
            <person name="Fujiwara M."/>
            <person name="Mori M."/>
            <person name="Tomita M."/>
            <person name="Arakawa K."/>
        </authorList>
    </citation>
    <scope>NUCLEOTIDE SEQUENCE [LARGE SCALE GENOMIC DNA]</scope>
</reference>
<accession>A0A4Y2MJM3</accession>